<dbReference type="InterPro" id="IPR041490">
    <property type="entry name" value="KstR2_TetR_C"/>
</dbReference>
<dbReference type="PANTHER" id="PTHR30055">
    <property type="entry name" value="HTH-TYPE TRANSCRIPTIONAL REGULATOR RUTR"/>
    <property type="match status" value="1"/>
</dbReference>
<dbReference type="InterPro" id="IPR050109">
    <property type="entry name" value="HTH-type_TetR-like_transc_reg"/>
</dbReference>
<evidence type="ECO:0000256" key="2">
    <source>
        <dbReference type="ARBA" id="ARBA00023125"/>
    </source>
</evidence>
<dbReference type="SUPFAM" id="SSF46689">
    <property type="entry name" value="Homeodomain-like"/>
    <property type="match status" value="1"/>
</dbReference>
<evidence type="ECO:0000259" key="4">
    <source>
        <dbReference type="PROSITE" id="PS50977"/>
    </source>
</evidence>
<dbReference type="InterPro" id="IPR036271">
    <property type="entry name" value="Tet_transcr_reg_TetR-rel_C_sf"/>
</dbReference>
<evidence type="ECO:0000313" key="5">
    <source>
        <dbReference type="EMBL" id="CAB4903617.1"/>
    </source>
</evidence>
<keyword evidence="1" id="KW-0805">Transcription regulation</keyword>
<dbReference type="InterPro" id="IPR001647">
    <property type="entry name" value="HTH_TetR"/>
</dbReference>
<dbReference type="Pfam" id="PF00440">
    <property type="entry name" value="TetR_N"/>
    <property type="match status" value="1"/>
</dbReference>
<feature type="domain" description="HTH tetR-type" evidence="4">
    <location>
        <begin position="26"/>
        <end position="86"/>
    </location>
</feature>
<accession>A0A6J7G6K9</accession>
<protein>
    <submittedName>
        <fullName evidence="5">Unannotated protein</fullName>
    </submittedName>
</protein>
<dbReference type="EMBL" id="CAFBMQ010000038">
    <property type="protein sequence ID" value="CAB4903617.1"/>
    <property type="molecule type" value="Genomic_DNA"/>
</dbReference>
<dbReference type="AlphaFoldDB" id="A0A6J7G6K9"/>
<evidence type="ECO:0000256" key="1">
    <source>
        <dbReference type="ARBA" id="ARBA00023015"/>
    </source>
</evidence>
<dbReference type="Pfam" id="PF17932">
    <property type="entry name" value="TetR_C_24"/>
    <property type="match status" value="1"/>
</dbReference>
<proteinExistence type="predicted"/>
<dbReference type="SUPFAM" id="SSF48498">
    <property type="entry name" value="Tetracyclin repressor-like, C-terminal domain"/>
    <property type="match status" value="1"/>
</dbReference>
<dbReference type="GO" id="GO:0003700">
    <property type="term" value="F:DNA-binding transcription factor activity"/>
    <property type="evidence" value="ECO:0007669"/>
    <property type="project" value="TreeGrafter"/>
</dbReference>
<dbReference type="GO" id="GO:0000976">
    <property type="term" value="F:transcription cis-regulatory region binding"/>
    <property type="evidence" value="ECO:0007669"/>
    <property type="project" value="TreeGrafter"/>
</dbReference>
<dbReference type="PRINTS" id="PR00455">
    <property type="entry name" value="HTHTETR"/>
</dbReference>
<keyword evidence="2" id="KW-0238">DNA-binding</keyword>
<keyword evidence="3" id="KW-0804">Transcription</keyword>
<dbReference type="PANTHER" id="PTHR30055:SF234">
    <property type="entry name" value="HTH-TYPE TRANSCRIPTIONAL REGULATOR BETI"/>
    <property type="match status" value="1"/>
</dbReference>
<reference evidence="5" key="1">
    <citation type="submission" date="2020-05" db="EMBL/GenBank/DDBJ databases">
        <authorList>
            <person name="Chiriac C."/>
            <person name="Salcher M."/>
            <person name="Ghai R."/>
            <person name="Kavagutti S V."/>
        </authorList>
    </citation>
    <scope>NUCLEOTIDE SEQUENCE</scope>
</reference>
<dbReference type="InterPro" id="IPR009057">
    <property type="entry name" value="Homeodomain-like_sf"/>
</dbReference>
<evidence type="ECO:0000256" key="3">
    <source>
        <dbReference type="ARBA" id="ARBA00023163"/>
    </source>
</evidence>
<sequence>MTEDQSSAIGRRRAAAQQGGARAAYRERRAEIIAAAAELFKVHGLRGTSLGQIAEALGTDRATLYYYVGSKEELFDEVVSDAVRANVARAEAIRDGAGDAPDKLARLVTELMDSYAASYPFLYVFIQENLSHVGEKRSDWSAEMRGLNRAYQECVVDIIAAGIAEGTVRPVAEPWVLAYGLIGMVGWTNRWFNPTRSDVDAGTIGRAYAELVLDGLRAR</sequence>
<name>A0A6J7G6K9_9ZZZZ</name>
<dbReference type="PROSITE" id="PS50977">
    <property type="entry name" value="HTH_TETR_2"/>
    <property type="match status" value="1"/>
</dbReference>
<dbReference type="Gene3D" id="1.10.10.60">
    <property type="entry name" value="Homeodomain-like"/>
    <property type="match status" value="1"/>
</dbReference>
<organism evidence="5">
    <name type="scientific">freshwater metagenome</name>
    <dbReference type="NCBI Taxonomy" id="449393"/>
    <lineage>
        <taxon>unclassified sequences</taxon>
        <taxon>metagenomes</taxon>
        <taxon>ecological metagenomes</taxon>
    </lineage>
</organism>
<dbReference type="Gene3D" id="1.10.357.10">
    <property type="entry name" value="Tetracycline Repressor, domain 2"/>
    <property type="match status" value="1"/>
</dbReference>
<gene>
    <name evidence="5" type="ORF">UFOPK3609_00413</name>
</gene>